<reference evidence="9" key="1">
    <citation type="submission" date="2021-02" db="EMBL/GenBank/DDBJ databases">
        <authorList>
            <person name="Nowell W R."/>
        </authorList>
    </citation>
    <scope>NUCLEOTIDE SEQUENCE</scope>
</reference>
<evidence type="ECO:0000256" key="2">
    <source>
        <dbReference type="ARBA" id="ARBA00022692"/>
    </source>
</evidence>
<evidence type="ECO:0000313" key="10">
    <source>
        <dbReference type="EMBL" id="CAF3730123.1"/>
    </source>
</evidence>
<organism evidence="9 11">
    <name type="scientific">Didymodactylos carnosus</name>
    <dbReference type="NCBI Taxonomy" id="1234261"/>
    <lineage>
        <taxon>Eukaryota</taxon>
        <taxon>Metazoa</taxon>
        <taxon>Spiralia</taxon>
        <taxon>Gnathifera</taxon>
        <taxon>Rotifera</taxon>
        <taxon>Eurotatoria</taxon>
        <taxon>Bdelloidea</taxon>
        <taxon>Philodinida</taxon>
        <taxon>Philodinidae</taxon>
        <taxon>Didymodactylos</taxon>
    </lineage>
</organism>
<dbReference type="Pfam" id="PF13695">
    <property type="entry name" value="Zn_ribbon_3CxxC"/>
    <property type="match status" value="1"/>
</dbReference>
<comment type="caution">
    <text evidence="9">The sequence shown here is derived from an EMBL/GenBank/DDBJ whole genome shotgun (WGS) entry which is preliminary data.</text>
</comment>
<dbReference type="SMART" id="SM01328">
    <property type="entry name" value="zf-3CxxC"/>
    <property type="match status" value="1"/>
</dbReference>
<keyword evidence="5" id="KW-0862">Zinc</keyword>
<evidence type="ECO:0000313" key="11">
    <source>
        <dbReference type="Proteomes" id="UP000663829"/>
    </source>
</evidence>
<keyword evidence="7" id="KW-0472">Membrane</keyword>
<evidence type="ECO:0000256" key="1">
    <source>
        <dbReference type="ARBA" id="ARBA00004167"/>
    </source>
</evidence>
<dbReference type="OrthoDB" id="9977431at2759"/>
<keyword evidence="6" id="KW-1133">Transmembrane helix</keyword>
<name>A0A814DF33_9BILA</name>
<accession>A0A814DF33</accession>
<dbReference type="GO" id="GO:0051205">
    <property type="term" value="P:protein insertion into membrane"/>
    <property type="evidence" value="ECO:0007669"/>
    <property type="project" value="TreeGrafter"/>
</dbReference>
<evidence type="ECO:0000259" key="8">
    <source>
        <dbReference type="SMART" id="SM01328"/>
    </source>
</evidence>
<keyword evidence="2" id="KW-0812">Transmembrane</keyword>
<dbReference type="PANTHER" id="PTHR14402">
    <property type="entry name" value="RECEPTOR TRANSPORTING PROTEIN"/>
    <property type="match status" value="1"/>
</dbReference>
<dbReference type="GO" id="GO:0006612">
    <property type="term" value="P:protein targeting to membrane"/>
    <property type="evidence" value="ECO:0007669"/>
    <property type="project" value="TreeGrafter"/>
</dbReference>
<dbReference type="InterPro" id="IPR027377">
    <property type="entry name" value="ZAR1/RTP1-5-like_Znf-3CxxC"/>
</dbReference>
<protein>
    <recommendedName>
        <fullName evidence="8">3CxxC-type domain-containing protein</fullName>
    </recommendedName>
</protein>
<evidence type="ECO:0000256" key="3">
    <source>
        <dbReference type="ARBA" id="ARBA00022723"/>
    </source>
</evidence>
<comment type="subcellular location">
    <subcellularLocation>
        <location evidence="1">Membrane</location>
        <topology evidence="1">Single-pass membrane protein</topology>
    </subcellularLocation>
</comment>
<sequence length="168" mass="20183">MAADYMPFKETFDDFKNTPRYRPHLQHQWQFERDQDPSIVPGFPQRQIIKKYAGANFRCGYKDCGHEWFSKAHSTILFQYDPISHRIKWRKFGQKCRQCHRSEYHQAHYGDEQIERTIDYLLKKLILKVYNINLTVDPPQLNYNNNRGDDLACYCEACMSGNYCRKQD</sequence>
<dbReference type="GO" id="GO:0016020">
    <property type="term" value="C:membrane"/>
    <property type="evidence" value="ECO:0007669"/>
    <property type="project" value="UniProtKB-SubCell"/>
</dbReference>
<evidence type="ECO:0000256" key="7">
    <source>
        <dbReference type="ARBA" id="ARBA00023136"/>
    </source>
</evidence>
<dbReference type="EMBL" id="CAJOBC010002375">
    <property type="protein sequence ID" value="CAF3730123.1"/>
    <property type="molecule type" value="Genomic_DNA"/>
</dbReference>
<evidence type="ECO:0000313" key="9">
    <source>
        <dbReference type="EMBL" id="CAF0954887.1"/>
    </source>
</evidence>
<evidence type="ECO:0000256" key="6">
    <source>
        <dbReference type="ARBA" id="ARBA00022989"/>
    </source>
</evidence>
<dbReference type="PANTHER" id="PTHR14402:SF10">
    <property type="entry name" value="3CXXC-TYPE DOMAIN-CONTAINING PROTEIN"/>
    <property type="match status" value="1"/>
</dbReference>
<dbReference type="InterPro" id="IPR026096">
    <property type="entry name" value="R-trans_p"/>
</dbReference>
<dbReference type="GO" id="GO:0008270">
    <property type="term" value="F:zinc ion binding"/>
    <property type="evidence" value="ECO:0007669"/>
    <property type="project" value="UniProtKB-KW"/>
</dbReference>
<evidence type="ECO:0000256" key="5">
    <source>
        <dbReference type="ARBA" id="ARBA00022833"/>
    </source>
</evidence>
<dbReference type="Proteomes" id="UP000663829">
    <property type="component" value="Unassembled WGS sequence"/>
</dbReference>
<dbReference type="GO" id="GO:0031849">
    <property type="term" value="F:olfactory receptor binding"/>
    <property type="evidence" value="ECO:0007669"/>
    <property type="project" value="TreeGrafter"/>
</dbReference>
<keyword evidence="11" id="KW-1185">Reference proteome</keyword>
<dbReference type="EMBL" id="CAJNOQ010002375">
    <property type="protein sequence ID" value="CAF0954887.1"/>
    <property type="molecule type" value="Genomic_DNA"/>
</dbReference>
<gene>
    <name evidence="9" type="ORF">GPM918_LOCUS11444</name>
    <name evidence="10" type="ORF">SRO942_LOCUS11445</name>
</gene>
<proteinExistence type="predicted"/>
<keyword evidence="3" id="KW-0479">Metal-binding</keyword>
<keyword evidence="4" id="KW-0863">Zinc-finger</keyword>
<dbReference type="Proteomes" id="UP000681722">
    <property type="component" value="Unassembled WGS sequence"/>
</dbReference>
<dbReference type="AlphaFoldDB" id="A0A814DF33"/>
<feature type="domain" description="3CxxC-type" evidence="8">
    <location>
        <begin position="52"/>
        <end position="161"/>
    </location>
</feature>
<evidence type="ECO:0000256" key="4">
    <source>
        <dbReference type="ARBA" id="ARBA00022771"/>
    </source>
</evidence>